<dbReference type="InterPro" id="IPR027558">
    <property type="entry name" value="Pre_pil_HX9DG_C"/>
</dbReference>
<dbReference type="AlphaFoldDB" id="A0A517U107"/>
<reference evidence="2 3" key="1">
    <citation type="submission" date="2019-02" db="EMBL/GenBank/DDBJ databases">
        <title>Deep-cultivation of Planctomycetes and their phenomic and genomic characterization uncovers novel biology.</title>
        <authorList>
            <person name="Wiegand S."/>
            <person name="Jogler M."/>
            <person name="Boedeker C."/>
            <person name="Pinto D."/>
            <person name="Vollmers J."/>
            <person name="Rivas-Marin E."/>
            <person name="Kohn T."/>
            <person name="Peeters S.H."/>
            <person name="Heuer A."/>
            <person name="Rast P."/>
            <person name="Oberbeckmann S."/>
            <person name="Bunk B."/>
            <person name="Jeske O."/>
            <person name="Meyerdierks A."/>
            <person name="Storesund J.E."/>
            <person name="Kallscheuer N."/>
            <person name="Luecker S."/>
            <person name="Lage O.M."/>
            <person name="Pohl T."/>
            <person name="Merkel B.J."/>
            <person name="Hornburger P."/>
            <person name="Mueller R.-W."/>
            <person name="Bruemmer F."/>
            <person name="Labrenz M."/>
            <person name="Spormann A.M."/>
            <person name="Op den Camp H."/>
            <person name="Overmann J."/>
            <person name="Amann R."/>
            <person name="Jetten M.S.M."/>
            <person name="Mascher T."/>
            <person name="Medema M.H."/>
            <person name="Devos D.P."/>
            <person name="Kaster A.-K."/>
            <person name="Ovreas L."/>
            <person name="Rohde M."/>
            <person name="Galperin M.Y."/>
            <person name="Jogler C."/>
        </authorList>
    </citation>
    <scope>NUCLEOTIDE SEQUENCE [LARGE SCALE GENOMIC DNA]</scope>
    <source>
        <strain evidence="2 3">I41</strain>
    </source>
</reference>
<accession>A0A517U107</accession>
<dbReference type="InterPro" id="IPR045584">
    <property type="entry name" value="Pilin-like"/>
</dbReference>
<dbReference type="Pfam" id="PF07963">
    <property type="entry name" value="N_methyl"/>
    <property type="match status" value="1"/>
</dbReference>
<proteinExistence type="predicted"/>
<dbReference type="NCBIfam" id="TIGR04294">
    <property type="entry name" value="pre_pil_HX9DG"/>
    <property type="match status" value="1"/>
</dbReference>
<dbReference type="EMBL" id="CP036339">
    <property type="protein sequence ID" value="QDT74317.1"/>
    <property type="molecule type" value="Genomic_DNA"/>
</dbReference>
<evidence type="ECO:0000313" key="3">
    <source>
        <dbReference type="Proteomes" id="UP000317909"/>
    </source>
</evidence>
<dbReference type="NCBIfam" id="TIGR02532">
    <property type="entry name" value="IV_pilin_GFxxxE"/>
    <property type="match status" value="1"/>
</dbReference>
<dbReference type="PANTHER" id="PTHR30093">
    <property type="entry name" value="GENERAL SECRETION PATHWAY PROTEIN G"/>
    <property type="match status" value="1"/>
</dbReference>
<sequence>MEYRRARRAFTLVELLVVIAIIGVLVALLLPAVQAAREAARRNQCTNHLKQISLAALNCESANRALPPGGWGYLWTGDPDMGSGEKQPGGWAFSLLPYFENVSVYVVGQGLAPAQKRLELAKQKALPVTAFYCPSRRSPVTYYGPESSKNANDSTGKFVAKIDYAANGGSYSPAVGADRDGSGPEPALGFYDGPAADCVTKYPACSWGPYTLGNVGNYMNGAVVPRLPVELKQVTDGTSNTMLFAEKFLYVDFYGESVGSTTPNTCADNNSAYQGYDWDVIRWGRSDLPNYEPKPDTFLDPKVGPEACTLRFGSAHASIFNAAFCDGSVRSISFDVDMPEFEMMAARNDGGRAGGN</sequence>
<keyword evidence="3" id="KW-1185">Reference proteome</keyword>
<dbReference type="Gene3D" id="3.30.700.10">
    <property type="entry name" value="Glycoprotein, Type 4 Pilin"/>
    <property type="match status" value="1"/>
</dbReference>
<dbReference type="InterPro" id="IPR012902">
    <property type="entry name" value="N_methyl_site"/>
</dbReference>
<dbReference type="Proteomes" id="UP000317909">
    <property type="component" value="Chromosome"/>
</dbReference>
<dbReference type="InterPro" id="IPR011453">
    <property type="entry name" value="DUF1559"/>
</dbReference>
<dbReference type="SUPFAM" id="SSF54523">
    <property type="entry name" value="Pili subunits"/>
    <property type="match status" value="1"/>
</dbReference>
<dbReference type="PANTHER" id="PTHR30093:SF2">
    <property type="entry name" value="TYPE II SECRETION SYSTEM PROTEIN H"/>
    <property type="match status" value="1"/>
</dbReference>
<dbReference type="OrthoDB" id="255848at2"/>
<feature type="domain" description="DUF1559" evidence="1">
    <location>
        <begin position="34"/>
        <end position="337"/>
    </location>
</feature>
<protein>
    <recommendedName>
        <fullName evidence="1">DUF1559 domain-containing protein</fullName>
    </recommendedName>
</protein>
<gene>
    <name evidence="2" type="ORF">I41_35120</name>
</gene>
<dbReference type="KEGG" id="llh:I41_35120"/>
<dbReference type="RefSeq" id="WP_145436386.1">
    <property type="nucleotide sequence ID" value="NZ_CP036339.1"/>
</dbReference>
<name>A0A517U107_9BACT</name>
<evidence type="ECO:0000259" key="1">
    <source>
        <dbReference type="Pfam" id="PF07596"/>
    </source>
</evidence>
<dbReference type="Pfam" id="PF07596">
    <property type="entry name" value="SBP_bac_10"/>
    <property type="match status" value="1"/>
</dbReference>
<evidence type="ECO:0000313" key="2">
    <source>
        <dbReference type="EMBL" id="QDT74317.1"/>
    </source>
</evidence>
<organism evidence="2 3">
    <name type="scientific">Lacipirellula limnantheis</name>
    <dbReference type="NCBI Taxonomy" id="2528024"/>
    <lineage>
        <taxon>Bacteria</taxon>
        <taxon>Pseudomonadati</taxon>
        <taxon>Planctomycetota</taxon>
        <taxon>Planctomycetia</taxon>
        <taxon>Pirellulales</taxon>
        <taxon>Lacipirellulaceae</taxon>
        <taxon>Lacipirellula</taxon>
    </lineage>
</organism>